<comment type="caution">
    <text evidence="11">The sequence shown here is derived from an EMBL/GenBank/DDBJ whole genome shotgun (WGS) entry which is preliminary data.</text>
</comment>
<evidence type="ECO:0000256" key="2">
    <source>
        <dbReference type="ARBA" id="ARBA00005498"/>
    </source>
</evidence>
<evidence type="ECO:0000313" key="11">
    <source>
        <dbReference type="EMBL" id="THG20239.1"/>
    </source>
</evidence>
<feature type="domain" description="Kinetochore protein Nuf2 N-terminal" evidence="10">
    <location>
        <begin position="4"/>
        <end position="139"/>
    </location>
</feature>
<dbReference type="InterPro" id="IPR038275">
    <property type="entry name" value="Nuf2_N_sf"/>
</dbReference>
<comment type="subcellular location">
    <subcellularLocation>
        <location evidence="1">Chromosome</location>
        <location evidence="1">Centromere</location>
    </subcellularLocation>
</comment>
<keyword evidence="12" id="KW-1185">Reference proteome</keyword>
<keyword evidence="5" id="KW-0498">Mitosis</keyword>
<dbReference type="PANTHER" id="PTHR48441">
    <property type="match status" value="1"/>
</dbReference>
<dbReference type="EMBL" id="SDRB02002058">
    <property type="protein sequence ID" value="THG20239.1"/>
    <property type="molecule type" value="Genomic_DNA"/>
</dbReference>
<feature type="coiled-coil region" evidence="9">
    <location>
        <begin position="333"/>
        <end position="385"/>
    </location>
</feature>
<comment type="similarity">
    <text evidence="2">Belongs to the NUF2 family.</text>
</comment>
<dbReference type="Proteomes" id="UP000306102">
    <property type="component" value="Unassembled WGS sequence"/>
</dbReference>
<dbReference type="PANTHER" id="PTHR48441:SF1">
    <property type="entry name" value="NT-3"/>
    <property type="match status" value="1"/>
</dbReference>
<sequence>MSKFEYPRLARAEIIGFLSDAQIATLSDADLRNPNPDFILDLYTKILIHLDSLQEDHGQIDFTALSHLDNPDLHVDSVRTINLFRKIKEVLSAVDCPKKFSLKDLIKPEADRTELFLSAIVNFCIYRETKMNLLSPIVDDLTLIDEQRHELEGRISQLNSEIAEHNESREREMPLVQDVDSKVKELRQTIPGLNNHQMSLKASIRKMKEKAKEMDDKISNAEFVLVQSVQENANLRSKIVQSPDKLQRALEEKKAVRIEAKNAEKAAMQSFQEKTAILEVYTKACKKMSKNLTQMQTIQEQVNSAKTIEKDVKVLKVKQSDEEMIDKSLEAKLVERQGKVEQLDEIRKQLEKERDFRCEEATKELNNVKLEVESMRRDLESRQAKIAAVVAEVDTINMKINSIKESGAVTRQELGHKCEEIQREFYKYLNSIGGLLPRIEVEPGLEHGRSRST</sequence>
<evidence type="ECO:0000256" key="8">
    <source>
        <dbReference type="ARBA" id="ARBA00023328"/>
    </source>
</evidence>
<proteinExistence type="inferred from homology"/>
<accession>A0A4S4ETN3</accession>
<keyword evidence="8" id="KW-0137">Centromere</keyword>
<name>A0A4S4ETN3_CAMSN</name>
<evidence type="ECO:0000256" key="1">
    <source>
        <dbReference type="ARBA" id="ARBA00004584"/>
    </source>
</evidence>
<evidence type="ECO:0000313" key="12">
    <source>
        <dbReference type="Proteomes" id="UP000306102"/>
    </source>
</evidence>
<evidence type="ECO:0000256" key="4">
    <source>
        <dbReference type="ARBA" id="ARBA00022618"/>
    </source>
</evidence>
<feature type="coiled-coil region" evidence="9">
    <location>
        <begin position="204"/>
        <end position="266"/>
    </location>
</feature>
<evidence type="ECO:0000256" key="6">
    <source>
        <dbReference type="ARBA" id="ARBA00023054"/>
    </source>
</evidence>
<dbReference type="Pfam" id="PF03800">
    <property type="entry name" value="Nuf2"/>
    <property type="match status" value="1"/>
</dbReference>
<evidence type="ECO:0000259" key="10">
    <source>
        <dbReference type="Pfam" id="PF03800"/>
    </source>
</evidence>
<keyword evidence="6 9" id="KW-0175">Coiled coil</keyword>
<dbReference type="AlphaFoldDB" id="A0A4S4ETN3"/>
<organism evidence="11 12">
    <name type="scientific">Camellia sinensis var. sinensis</name>
    <name type="common">China tea</name>
    <dbReference type="NCBI Taxonomy" id="542762"/>
    <lineage>
        <taxon>Eukaryota</taxon>
        <taxon>Viridiplantae</taxon>
        <taxon>Streptophyta</taxon>
        <taxon>Embryophyta</taxon>
        <taxon>Tracheophyta</taxon>
        <taxon>Spermatophyta</taxon>
        <taxon>Magnoliopsida</taxon>
        <taxon>eudicotyledons</taxon>
        <taxon>Gunneridae</taxon>
        <taxon>Pentapetalae</taxon>
        <taxon>asterids</taxon>
        <taxon>Ericales</taxon>
        <taxon>Theaceae</taxon>
        <taxon>Camellia</taxon>
    </lineage>
</organism>
<keyword evidence="4" id="KW-0132">Cell division</keyword>
<dbReference type="Gene3D" id="1.10.418.60">
    <property type="entry name" value="Ncd80 complex, Nuf2 subunit"/>
    <property type="match status" value="1"/>
</dbReference>
<keyword evidence="3" id="KW-0158">Chromosome</keyword>
<dbReference type="SMR" id="A0A4S4ETN3"/>
<dbReference type="GO" id="GO:0031262">
    <property type="term" value="C:Ndc80 complex"/>
    <property type="evidence" value="ECO:0007669"/>
    <property type="project" value="InterPro"/>
</dbReference>
<gene>
    <name evidence="11" type="ORF">TEA_007969</name>
</gene>
<dbReference type="InterPro" id="IPR005549">
    <property type="entry name" value="Kinetochore_Nuf2_N"/>
</dbReference>
<feature type="coiled-coil region" evidence="9">
    <location>
        <begin position="141"/>
        <end position="168"/>
    </location>
</feature>
<evidence type="ECO:0000256" key="5">
    <source>
        <dbReference type="ARBA" id="ARBA00022776"/>
    </source>
</evidence>
<protein>
    <recommendedName>
        <fullName evidence="10">Kinetochore protein Nuf2 N-terminal domain-containing protein</fullName>
    </recommendedName>
</protein>
<evidence type="ECO:0000256" key="7">
    <source>
        <dbReference type="ARBA" id="ARBA00023306"/>
    </source>
</evidence>
<evidence type="ECO:0000256" key="3">
    <source>
        <dbReference type="ARBA" id="ARBA00022454"/>
    </source>
</evidence>
<evidence type="ECO:0000256" key="9">
    <source>
        <dbReference type="SAM" id="Coils"/>
    </source>
</evidence>
<dbReference type="STRING" id="542762.A0A4S4ETN3"/>
<dbReference type="GO" id="GO:0051301">
    <property type="term" value="P:cell division"/>
    <property type="evidence" value="ECO:0007669"/>
    <property type="project" value="UniProtKB-KW"/>
</dbReference>
<keyword evidence="7" id="KW-0131">Cell cycle</keyword>
<reference evidence="11 12" key="1">
    <citation type="journal article" date="2018" name="Proc. Natl. Acad. Sci. U.S.A.">
        <title>Draft genome sequence of Camellia sinensis var. sinensis provides insights into the evolution of the tea genome and tea quality.</title>
        <authorList>
            <person name="Wei C."/>
            <person name="Yang H."/>
            <person name="Wang S."/>
            <person name="Zhao J."/>
            <person name="Liu C."/>
            <person name="Gao L."/>
            <person name="Xia E."/>
            <person name="Lu Y."/>
            <person name="Tai Y."/>
            <person name="She G."/>
            <person name="Sun J."/>
            <person name="Cao H."/>
            <person name="Tong W."/>
            <person name="Gao Q."/>
            <person name="Li Y."/>
            <person name="Deng W."/>
            <person name="Jiang X."/>
            <person name="Wang W."/>
            <person name="Chen Q."/>
            <person name="Zhang S."/>
            <person name="Li H."/>
            <person name="Wu J."/>
            <person name="Wang P."/>
            <person name="Li P."/>
            <person name="Shi C."/>
            <person name="Zheng F."/>
            <person name="Jian J."/>
            <person name="Huang B."/>
            <person name="Shan D."/>
            <person name="Shi M."/>
            <person name="Fang C."/>
            <person name="Yue Y."/>
            <person name="Li F."/>
            <person name="Li D."/>
            <person name="Wei S."/>
            <person name="Han B."/>
            <person name="Jiang C."/>
            <person name="Yin Y."/>
            <person name="Xia T."/>
            <person name="Zhang Z."/>
            <person name="Bennetzen J.L."/>
            <person name="Zhao S."/>
            <person name="Wan X."/>
        </authorList>
    </citation>
    <scope>NUCLEOTIDE SEQUENCE [LARGE SCALE GENOMIC DNA]</scope>
    <source>
        <strain evidence="12">cv. Shuchazao</strain>
        <tissue evidence="11">Leaf</tissue>
    </source>
</reference>